<dbReference type="Proteomes" id="UP000806542">
    <property type="component" value="Unassembled WGS sequence"/>
</dbReference>
<proteinExistence type="predicted"/>
<gene>
    <name evidence="5" type="ORF">INF28_01255</name>
</gene>
<keyword evidence="3" id="KW-0598">Phosphotransferase system</keyword>
<comment type="caution">
    <text evidence="5">The sequence shown here is derived from an EMBL/GenBank/DDBJ whole genome shotgun (WGS) entry which is preliminary data.</text>
</comment>
<keyword evidence="2" id="KW-0963">Cytoplasm</keyword>
<dbReference type="PRINTS" id="PR00107">
    <property type="entry name" value="PHOSPHOCPHPR"/>
</dbReference>
<dbReference type="CDD" id="cd00367">
    <property type="entry name" value="PTS-HPr_like"/>
    <property type="match status" value="1"/>
</dbReference>
<evidence type="ECO:0000313" key="6">
    <source>
        <dbReference type="Proteomes" id="UP000806542"/>
    </source>
</evidence>
<dbReference type="PANTHER" id="PTHR33705">
    <property type="entry name" value="PHOSPHOCARRIER PROTEIN HPR"/>
    <property type="match status" value="1"/>
</dbReference>
<dbReference type="AlphaFoldDB" id="A0A9D5LZ12"/>
<name>A0A9D5LZ12_9FIRM</name>
<dbReference type="SUPFAM" id="SSF55594">
    <property type="entry name" value="HPr-like"/>
    <property type="match status" value="1"/>
</dbReference>
<dbReference type="PROSITE" id="PS51350">
    <property type="entry name" value="PTS_HPR_DOM"/>
    <property type="match status" value="1"/>
</dbReference>
<keyword evidence="6" id="KW-1185">Reference proteome</keyword>
<comment type="subcellular location">
    <subcellularLocation>
        <location evidence="1">Cytoplasm</location>
    </subcellularLocation>
</comment>
<feature type="domain" description="HPr" evidence="4">
    <location>
        <begin position="1"/>
        <end position="85"/>
    </location>
</feature>
<dbReference type="InterPro" id="IPR000032">
    <property type="entry name" value="HPr-like"/>
</dbReference>
<dbReference type="NCBIfam" id="TIGR01003">
    <property type="entry name" value="PTS_HPr_family"/>
    <property type="match status" value="1"/>
</dbReference>
<evidence type="ECO:0000256" key="2">
    <source>
        <dbReference type="ARBA" id="ARBA00022490"/>
    </source>
</evidence>
<dbReference type="GO" id="GO:0009401">
    <property type="term" value="P:phosphoenolpyruvate-dependent sugar phosphotransferase system"/>
    <property type="evidence" value="ECO:0007669"/>
    <property type="project" value="UniProtKB-KW"/>
</dbReference>
<dbReference type="Pfam" id="PF00381">
    <property type="entry name" value="PTS-HPr"/>
    <property type="match status" value="1"/>
</dbReference>
<dbReference type="RefSeq" id="WP_226391642.1">
    <property type="nucleotide sequence ID" value="NZ_JADCKB010000001.1"/>
</dbReference>
<evidence type="ECO:0000259" key="4">
    <source>
        <dbReference type="PROSITE" id="PS51350"/>
    </source>
</evidence>
<reference evidence="5" key="1">
    <citation type="submission" date="2020-10" db="EMBL/GenBank/DDBJ databases">
        <title>ChiBAC.</title>
        <authorList>
            <person name="Zenner C."/>
            <person name="Hitch T.C.A."/>
            <person name="Clavel T."/>
        </authorList>
    </citation>
    <scope>NUCLEOTIDE SEQUENCE</scope>
    <source>
        <strain evidence="5">DSM 107454</strain>
    </source>
</reference>
<dbReference type="InterPro" id="IPR035895">
    <property type="entry name" value="HPr-like_sf"/>
</dbReference>
<dbReference type="Gene3D" id="3.30.1340.10">
    <property type="entry name" value="HPr-like"/>
    <property type="match status" value="1"/>
</dbReference>
<dbReference type="EMBL" id="JADCKB010000001">
    <property type="protein sequence ID" value="MBE5039096.1"/>
    <property type="molecule type" value="Genomic_DNA"/>
</dbReference>
<organism evidence="5 6">
    <name type="scientific">Ructibacterium gallinarum</name>
    <dbReference type="NCBI Taxonomy" id="2779355"/>
    <lineage>
        <taxon>Bacteria</taxon>
        <taxon>Bacillati</taxon>
        <taxon>Bacillota</taxon>
        <taxon>Clostridia</taxon>
        <taxon>Eubacteriales</taxon>
        <taxon>Oscillospiraceae</taxon>
        <taxon>Ructibacterium</taxon>
    </lineage>
</organism>
<dbReference type="InterPro" id="IPR050399">
    <property type="entry name" value="HPr"/>
</dbReference>
<evidence type="ECO:0000313" key="5">
    <source>
        <dbReference type="EMBL" id="MBE5039096.1"/>
    </source>
</evidence>
<protein>
    <submittedName>
        <fullName evidence="5">HPr family phosphocarrier protein</fullName>
    </submittedName>
</protein>
<dbReference type="GO" id="GO:0005737">
    <property type="term" value="C:cytoplasm"/>
    <property type="evidence" value="ECO:0007669"/>
    <property type="project" value="UniProtKB-SubCell"/>
</dbReference>
<evidence type="ECO:0000256" key="1">
    <source>
        <dbReference type="ARBA" id="ARBA00004496"/>
    </source>
</evidence>
<sequence length="85" mass="9020">MKEFTYTITDPLGVHARPAGMLVKEAGKFTSKITLSKDGKSGDAKRIFAVMGLGVKCGETLTVTAEGEDEEAAAAALEEFLKNNL</sequence>
<evidence type="ECO:0000256" key="3">
    <source>
        <dbReference type="ARBA" id="ARBA00022683"/>
    </source>
</evidence>
<dbReference type="PANTHER" id="PTHR33705:SF2">
    <property type="entry name" value="PHOSPHOCARRIER PROTEIN NPR"/>
    <property type="match status" value="1"/>
</dbReference>
<accession>A0A9D5LZ12</accession>